<keyword evidence="1" id="KW-0472">Membrane</keyword>
<protein>
    <submittedName>
        <fullName evidence="2">Uncharacterized protein</fullName>
    </submittedName>
</protein>
<feature type="transmembrane region" description="Helical" evidence="1">
    <location>
        <begin position="28"/>
        <end position="48"/>
    </location>
</feature>
<evidence type="ECO:0000256" key="1">
    <source>
        <dbReference type="SAM" id="Phobius"/>
    </source>
</evidence>
<organism evidence="2 3">
    <name type="scientific">Diploptera punctata</name>
    <name type="common">Pacific beetle cockroach</name>
    <dbReference type="NCBI Taxonomy" id="6984"/>
    <lineage>
        <taxon>Eukaryota</taxon>
        <taxon>Metazoa</taxon>
        <taxon>Ecdysozoa</taxon>
        <taxon>Arthropoda</taxon>
        <taxon>Hexapoda</taxon>
        <taxon>Insecta</taxon>
        <taxon>Pterygota</taxon>
        <taxon>Neoptera</taxon>
        <taxon>Polyneoptera</taxon>
        <taxon>Dictyoptera</taxon>
        <taxon>Blattodea</taxon>
        <taxon>Blaberoidea</taxon>
        <taxon>Blaberidae</taxon>
        <taxon>Diplopterinae</taxon>
        <taxon>Diploptera</taxon>
    </lineage>
</organism>
<comment type="caution">
    <text evidence="2">The sequence shown here is derived from an EMBL/GenBank/DDBJ whole genome shotgun (WGS) entry which is preliminary data.</text>
</comment>
<name>A0AAD8E4U3_DIPPU</name>
<proteinExistence type="predicted"/>
<keyword evidence="3" id="KW-1185">Reference proteome</keyword>
<accession>A0AAD8E4U3</accession>
<feature type="non-terminal residue" evidence="2">
    <location>
        <position position="1"/>
    </location>
</feature>
<reference evidence="2" key="2">
    <citation type="submission" date="2023-05" db="EMBL/GenBank/DDBJ databases">
        <authorList>
            <person name="Fouks B."/>
        </authorList>
    </citation>
    <scope>NUCLEOTIDE SEQUENCE</scope>
    <source>
        <strain evidence="2">Stay&amp;Tobe</strain>
        <tissue evidence="2">Testes</tissue>
    </source>
</reference>
<dbReference type="AlphaFoldDB" id="A0AAD8E4U3"/>
<dbReference type="Proteomes" id="UP001233999">
    <property type="component" value="Unassembled WGS sequence"/>
</dbReference>
<dbReference type="EMBL" id="JASPKZ010009367">
    <property type="protein sequence ID" value="KAJ9577318.1"/>
    <property type="molecule type" value="Genomic_DNA"/>
</dbReference>
<feature type="non-terminal residue" evidence="2">
    <location>
        <position position="52"/>
    </location>
</feature>
<evidence type="ECO:0000313" key="3">
    <source>
        <dbReference type="Proteomes" id="UP001233999"/>
    </source>
</evidence>
<evidence type="ECO:0000313" key="2">
    <source>
        <dbReference type="EMBL" id="KAJ9577318.1"/>
    </source>
</evidence>
<reference evidence="2" key="1">
    <citation type="journal article" date="2023" name="IScience">
        <title>Live-bearing cockroach genome reveals convergent evolutionary mechanisms linked to viviparity in insects and beyond.</title>
        <authorList>
            <person name="Fouks B."/>
            <person name="Harrison M.C."/>
            <person name="Mikhailova A.A."/>
            <person name="Marchal E."/>
            <person name="English S."/>
            <person name="Carruthers M."/>
            <person name="Jennings E.C."/>
            <person name="Chiamaka E.L."/>
            <person name="Frigard R.A."/>
            <person name="Pippel M."/>
            <person name="Attardo G.M."/>
            <person name="Benoit J.B."/>
            <person name="Bornberg-Bauer E."/>
            <person name="Tobe S.S."/>
        </authorList>
    </citation>
    <scope>NUCLEOTIDE SEQUENCE</scope>
    <source>
        <strain evidence="2">Stay&amp;Tobe</strain>
    </source>
</reference>
<gene>
    <name evidence="2" type="ORF">L9F63_006157</name>
</gene>
<keyword evidence="1" id="KW-0812">Transmembrane</keyword>
<keyword evidence="1" id="KW-1133">Transmembrane helix</keyword>
<sequence length="52" mass="6397">LMFNMYLILDISTKLYSPQMKRMNNFKILFFVWFDMVLLHSTPFNIFMDLRA</sequence>